<dbReference type="Proteomes" id="UP000198833">
    <property type="component" value="Unassembled WGS sequence"/>
</dbReference>
<accession>A0A1H9GZS9</accession>
<evidence type="ECO:0000313" key="2">
    <source>
        <dbReference type="Proteomes" id="UP000198833"/>
    </source>
</evidence>
<reference evidence="1 2" key="1">
    <citation type="submission" date="2016-10" db="EMBL/GenBank/DDBJ databases">
        <authorList>
            <person name="de Groot N.N."/>
        </authorList>
    </citation>
    <scope>NUCLEOTIDE SEQUENCE [LARGE SCALE GENOMIC DNA]</scope>
    <source>
        <strain evidence="1 2">DSM 15695</strain>
    </source>
</reference>
<dbReference type="AlphaFoldDB" id="A0A1H9GZS9"/>
<keyword evidence="2" id="KW-1185">Reference proteome</keyword>
<name>A0A1H9GZS9_9LACT</name>
<sequence length="118" mass="14442">MKEFHLLYRVNDLFTEFQGNKAFRTFPATVMAGRYTLYMYYLEKLDVTEKVFPYPIEDHPDLMDEEDIIDHFFIMAYENNDVHSFYKIPFNLVGSQEIDRVIEDEYLWRNNFMQMILR</sequence>
<dbReference type="EMBL" id="FOEN01000021">
    <property type="protein sequence ID" value="SEQ55591.1"/>
    <property type="molecule type" value="Genomic_DNA"/>
</dbReference>
<protein>
    <submittedName>
        <fullName evidence="1">Uncharacterized protein</fullName>
    </submittedName>
</protein>
<dbReference type="STRING" id="89093.SAMN04488558_1219"/>
<gene>
    <name evidence="1" type="ORF">SAMN04488558_1219</name>
</gene>
<organism evidence="1 2">
    <name type="scientific">Ignavigranum ruoffiae</name>
    <dbReference type="NCBI Taxonomy" id="89093"/>
    <lineage>
        <taxon>Bacteria</taxon>
        <taxon>Bacillati</taxon>
        <taxon>Bacillota</taxon>
        <taxon>Bacilli</taxon>
        <taxon>Lactobacillales</taxon>
        <taxon>Aerococcaceae</taxon>
        <taxon>Ignavigranum</taxon>
    </lineage>
</organism>
<dbReference type="RefSeq" id="WP_092572733.1">
    <property type="nucleotide sequence ID" value="NZ_FOEN01000021.1"/>
</dbReference>
<evidence type="ECO:0000313" key="1">
    <source>
        <dbReference type="EMBL" id="SEQ55591.1"/>
    </source>
</evidence>
<proteinExistence type="predicted"/>